<evidence type="ECO:0000313" key="1">
    <source>
        <dbReference type="EMBL" id="CUO55525.1"/>
    </source>
</evidence>
<protein>
    <submittedName>
        <fullName evidence="1">Uncharacterized protein</fullName>
    </submittedName>
</protein>
<name>A0A174G5B4_9CLOT</name>
<proteinExistence type="predicted"/>
<dbReference type="Proteomes" id="UP000095594">
    <property type="component" value="Unassembled WGS sequence"/>
</dbReference>
<reference evidence="1 2" key="1">
    <citation type="submission" date="2015-09" db="EMBL/GenBank/DDBJ databases">
        <authorList>
            <consortium name="Pathogen Informatics"/>
        </authorList>
    </citation>
    <scope>NUCLEOTIDE SEQUENCE [LARGE SCALE GENOMIC DNA]</scope>
    <source>
        <strain evidence="1 2">2789STDY5834856</strain>
    </source>
</reference>
<dbReference type="EMBL" id="CYZX01000011">
    <property type="protein sequence ID" value="CUO55525.1"/>
    <property type="molecule type" value="Genomic_DNA"/>
</dbReference>
<organism evidence="1 2">
    <name type="scientific">Clostridium disporicum</name>
    <dbReference type="NCBI Taxonomy" id="84024"/>
    <lineage>
        <taxon>Bacteria</taxon>
        <taxon>Bacillati</taxon>
        <taxon>Bacillota</taxon>
        <taxon>Clostridia</taxon>
        <taxon>Eubacteriales</taxon>
        <taxon>Clostridiaceae</taxon>
        <taxon>Clostridium</taxon>
    </lineage>
</organism>
<evidence type="ECO:0000313" key="2">
    <source>
        <dbReference type="Proteomes" id="UP000095594"/>
    </source>
</evidence>
<gene>
    <name evidence="1" type="ORF">ERS852471_01769</name>
</gene>
<accession>A0A174G5B4</accession>
<dbReference type="AlphaFoldDB" id="A0A174G5B4"/>
<dbReference type="RefSeq" id="WP_055265740.1">
    <property type="nucleotide sequence ID" value="NZ_CABIXQ010000011.1"/>
</dbReference>
<sequence length="88" mass="10555">MNDKEKKIYDEIVADLTKHTRNEIWEWILEDEDGDYDIAIVELEGVLDHIIYYEKGSCNYDDEIIQVYTNCLCRLNDLLESIHWDNEI</sequence>